<accession>A0A2V0PQH3</accession>
<reference evidence="1 2" key="1">
    <citation type="journal article" date="2018" name="Sci. Rep.">
        <title>Raphidocelis subcapitata (=Pseudokirchneriella subcapitata) provides an insight into genome evolution and environmental adaptations in the Sphaeropleales.</title>
        <authorList>
            <person name="Suzuki S."/>
            <person name="Yamaguchi H."/>
            <person name="Nakajima N."/>
            <person name="Kawachi M."/>
        </authorList>
    </citation>
    <scope>NUCLEOTIDE SEQUENCE [LARGE SCALE GENOMIC DNA]</scope>
    <source>
        <strain evidence="1 2">NIES-35</strain>
    </source>
</reference>
<gene>
    <name evidence="1" type="ORF">Rsub_13222</name>
</gene>
<dbReference type="Proteomes" id="UP000247498">
    <property type="component" value="Unassembled WGS sequence"/>
</dbReference>
<dbReference type="EMBL" id="BDRX01000226">
    <property type="protein sequence ID" value="GBG00444.1"/>
    <property type="molecule type" value="Genomic_DNA"/>
</dbReference>
<evidence type="ECO:0000313" key="1">
    <source>
        <dbReference type="EMBL" id="GBG00444.1"/>
    </source>
</evidence>
<comment type="caution">
    <text evidence="1">The sequence shown here is derived from an EMBL/GenBank/DDBJ whole genome shotgun (WGS) entry which is preliminary data.</text>
</comment>
<proteinExistence type="predicted"/>
<keyword evidence="2" id="KW-1185">Reference proteome</keyword>
<name>A0A2V0PQH3_9CHLO</name>
<protein>
    <submittedName>
        <fullName evidence="1">Uncharacterized protein</fullName>
    </submittedName>
</protein>
<sequence length="176" mass="17762">MEPPHLSGVVSEAATTFVAPERAATWPGWCPKHDAAWDALVASELGEATWNCEEYAAAAARAGSPTASASSSDGAGDEGAAGDAAGRQGSWLARLGRAPSGVVGGLVSASSVAGASALKGLRSLSTIIAAAEDPINCGTNDLLPRTSGQARQMRLEQENRKAAEALAAVHAIHGYI</sequence>
<dbReference type="InParanoid" id="A0A2V0PQH3"/>
<dbReference type="AlphaFoldDB" id="A0A2V0PQH3"/>
<evidence type="ECO:0000313" key="2">
    <source>
        <dbReference type="Proteomes" id="UP000247498"/>
    </source>
</evidence>
<organism evidence="1 2">
    <name type="scientific">Raphidocelis subcapitata</name>
    <dbReference type="NCBI Taxonomy" id="307507"/>
    <lineage>
        <taxon>Eukaryota</taxon>
        <taxon>Viridiplantae</taxon>
        <taxon>Chlorophyta</taxon>
        <taxon>core chlorophytes</taxon>
        <taxon>Chlorophyceae</taxon>
        <taxon>CS clade</taxon>
        <taxon>Sphaeropleales</taxon>
        <taxon>Selenastraceae</taxon>
        <taxon>Raphidocelis</taxon>
    </lineage>
</organism>